<organism evidence="3 4">
    <name type="scientific">Saccoglossus kowalevskii</name>
    <name type="common">Acorn worm</name>
    <dbReference type="NCBI Taxonomy" id="10224"/>
    <lineage>
        <taxon>Eukaryota</taxon>
        <taxon>Metazoa</taxon>
        <taxon>Hemichordata</taxon>
        <taxon>Enteropneusta</taxon>
        <taxon>Harrimaniidae</taxon>
        <taxon>Saccoglossus</taxon>
    </lineage>
</organism>
<protein>
    <submittedName>
        <fullName evidence="4">60 kDa heat shock protein, mitochondrial-like</fullName>
    </submittedName>
</protein>
<evidence type="ECO:0000313" key="3">
    <source>
        <dbReference type="Proteomes" id="UP000694865"/>
    </source>
</evidence>
<proteinExistence type="inferred from homology"/>
<evidence type="ECO:0000256" key="1">
    <source>
        <dbReference type="ARBA" id="ARBA00006607"/>
    </source>
</evidence>
<dbReference type="InterPro" id="IPR027413">
    <property type="entry name" value="GROEL-like_equatorial_sf"/>
</dbReference>
<evidence type="ECO:0000256" key="2">
    <source>
        <dbReference type="ARBA" id="ARBA00023186"/>
    </source>
</evidence>
<accession>A0ABM0MWN3</accession>
<dbReference type="InterPro" id="IPR027410">
    <property type="entry name" value="TCP-1-like_intermed_sf"/>
</dbReference>
<reference evidence="4" key="1">
    <citation type="submission" date="2025-08" db="UniProtKB">
        <authorList>
            <consortium name="RefSeq"/>
        </authorList>
    </citation>
    <scope>IDENTIFICATION</scope>
    <source>
        <tissue evidence="4">Testes</tissue>
    </source>
</reference>
<dbReference type="SUPFAM" id="SSF54849">
    <property type="entry name" value="GroEL-intermediate domain like"/>
    <property type="match status" value="1"/>
</dbReference>
<feature type="non-terminal residue" evidence="4">
    <location>
        <position position="1"/>
    </location>
</feature>
<dbReference type="GeneID" id="102803216"/>
<evidence type="ECO:0000313" key="4">
    <source>
        <dbReference type="RefSeq" id="XP_006824424.1"/>
    </source>
</evidence>
<dbReference type="Gene3D" id="1.10.560.10">
    <property type="entry name" value="GroEL-like equatorial domain"/>
    <property type="match status" value="1"/>
</dbReference>
<keyword evidence="3" id="KW-1185">Reference proteome</keyword>
<dbReference type="Gene3D" id="3.30.260.10">
    <property type="entry name" value="TCP-1-like chaperonin intermediate domain"/>
    <property type="match status" value="1"/>
</dbReference>
<dbReference type="InterPro" id="IPR001844">
    <property type="entry name" value="Cpn60/GroEL"/>
</dbReference>
<comment type="similarity">
    <text evidence="1">Belongs to the chaperonin (HSP60) family.</text>
</comment>
<gene>
    <name evidence="4" type="primary">LOC102803216</name>
</gene>
<sequence>VMMAVDVIVDGLKAISKPVTTPEEIAQVATISANGDEEIGNLISQAMKKVGKDGVITVKDGKTLHDELEIIEGMKFDRGYISPYFINTAKGQKIEFQDALLLLCEKKISSIQQIVPALELANTQRKPLVIIAEDIDGEALSTLVLN</sequence>
<dbReference type="SUPFAM" id="SSF52029">
    <property type="entry name" value="GroEL apical domain-like"/>
    <property type="match status" value="1"/>
</dbReference>
<dbReference type="Gene3D" id="3.50.7.10">
    <property type="entry name" value="GroEL"/>
    <property type="match status" value="1"/>
</dbReference>
<keyword evidence="2" id="KW-0143">Chaperone</keyword>
<dbReference type="Proteomes" id="UP000694865">
    <property type="component" value="Unplaced"/>
</dbReference>
<dbReference type="PANTHER" id="PTHR45633">
    <property type="entry name" value="60 KDA HEAT SHOCK PROTEIN, MITOCHONDRIAL"/>
    <property type="match status" value="1"/>
</dbReference>
<dbReference type="InterPro" id="IPR027409">
    <property type="entry name" value="GroEL-like_apical_dom_sf"/>
</dbReference>
<dbReference type="RefSeq" id="XP_006824424.1">
    <property type="nucleotide sequence ID" value="XM_006824361.1"/>
</dbReference>
<feature type="non-terminal residue" evidence="4">
    <location>
        <position position="146"/>
    </location>
</feature>
<name>A0ABM0MWN3_SACKO</name>